<keyword evidence="3" id="KW-0407">Ion channel</keyword>
<evidence type="ECO:0000256" key="1">
    <source>
        <dbReference type="SAM" id="Coils"/>
    </source>
</evidence>
<sequence length="307" mass="35940">MLKKISHIYHTQPIQSASFQKRNVLPSTGKWFCTSGETEKHLVAKVESPKVLEKLNVVKNLDFKEYKKRSTQLLQTKWTDAYTFYERVFHMDEVRQAHMKVMDLQEKLLEAQENRRILQSKLSDIKSQLETVHDEIMNTPRNDRYLELIKRDLQLRASDADITEKFKWAETFERELFTHLTNAVKLSHEKEQVYATTTKYWSVIASIIGTTLGVLATMLSYHYRNDNYRMLKETFHTEISSINDEIGEVKSVIVTEMSTLGNEMKAVKVELQKKGNSTGIDRTNESWKGYIYRKSVDVCRAIKRAFL</sequence>
<keyword evidence="4" id="KW-1185">Reference proteome</keyword>
<feature type="coiled-coil region" evidence="1">
    <location>
        <begin position="94"/>
        <end position="128"/>
    </location>
</feature>
<dbReference type="InterPro" id="IPR037660">
    <property type="entry name" value="CCDC51"/>
</dbReference>
<keyword evidence="2" id="KW-0812">Transmembrane</keyword>
<proteinExistence type="predicted"/>
<reference evidence="3" key="1">
    <citation type="submission" date="2022-07" db="EMBL/GenBank/DDBJ databases">
        <authorList>
            <person name="Trinca V."/>
            <person name="Uliana J.V.C."/>
            <person name="Torres T.T."/>
            <person name="Ward R.J."/>
            <person name="Monesi N."/>
        </authorList>
    </citation>
    <scope>NUCLEOTIDE SEQUENCE</scope>
    <source>
        <strain evidence="3">HSMRA1968</strain>
        <tissue evidence="3">Whole embryos</tissue>
    </source>
</reference>
<dbReference type="EMBL" id="WJQU01000003">
    <property type="protein sequence ID" value="KAJ6637485.1"/>
    <property type="molecule type" value="Genomic_DNA"/>
</dbReference>
<gene>
    <name evidence="3" type="primary">CCDC51</name>
    <name evidence="3" type="ORF">Bhyg_10215</name>
</gene>
<dbReference type="PANTHER" id="PTHR28624">
    <property type="entry name" value="COILED-COIL DOMAIN-CONTAINING PROTEIN 51"/>
    <property type="match status" value="1"/>
</dbReference>
<keyword evidence="3" id="KW-0813">Transport</keyword>
<keyword evidence="2" id="KW-1133">Transmembrane helix</keyword>
<protein>
    <submittedName>
        <fullName evidence="3">Mitochondrial potassium channel</fullName>
    </submittedName>
</protein>
<dbReference type="Proteomes" id="UP001151699">
    <property type="component" value="Chromosome X"/>
</dbReference>
<keyword evidence="1" id="KW-0175">Coiled coil</keyword>
<keyword evidence="3" id="KW-0406">Ion transport</keyword>
<evidence type="ECO:0000313" key="4">
    <source>
        <dbReference type="Proteomes" id="UP001151699"/>
    </source>
</evidence>
<comment type="caution">
    <text evidence="3">The sequence shown here is derived from an EMBL/GenBank/DDBJ whole genome shotgun (WGS) entry which is preliminary data.</text>
</comment>
<keyword evidence="2" id="KW-0472">Membrane</keyword>
<dbReference type="OrthoDB" id="6243211at2759"/>
<dbReference type="GO" id="GO:0034220">
    <property type="term" value="P:monoatomic ion transmembrane transport"/>
    <property type="evidence" value="ECO:0007669"/>
    <property type="project" value="UniProtKB-KW"/>
</dbReference>
<evidence type="ECO:0000256" key="2">
    <source>
        <dbReference type="SAM" id="Phobius"/>
    </source>
</evidence>
<dbReference type="AlphaFoldDB" id="A0A9Q0RX65"/>
<evidence type="ECO:0000313" key="3">
    <source>
        <dbReference type="EMBL" id="KAJ6637485.1"/>
    </source>
</evidence>
<accession>A0A9Q0RX65</accession>
<dbReference type="PANTHER" id="PTHR28624:SF1">
    <property type="entry name" value="MITOCHONDRIAL POTASSIUM CHANNEL"/>
    <property type="match status" value="1"/>
</dbReference>
<name>A0A9Q0RX65_9DIPT</name>
<feature type="transmembrane region" description="Helical" evidence="2">
    <location>
        <begin position="200"/>
        <end position="223"/>
    </location>
</feature>
<organism evidence="3 4">
    <name type="scientific">Pseudolycoriella hygida</name>
    <dbReference type="NCBI Taxonomy" id="35572"/>
    <lineage>
        <taxon>Eukaryota</taxon>
        <taxon>Metazoa</taxon>
        <taxon>Ecdysozoa</taxon>
        <taxon>Arthropoda</taxon>
        <taxon>Hexapoda</taxon>
        <taxon>Insecta</taxon>
        <taxon>Pterygota</taxon>
        <taxon>Neoptera</taxon>
        <taxon>Endopterygota</taxon>
        <taxon>Diptera</taxon>
        <taxon>Nematocera</taxon>
        <taxon>Sciaroidea</taxon>
        <taxon>Sciaridae</taxon>
        <taxon>Pseudolycoriella</taxon>
    </lineage>
</organism>